<sequence length="71" mass="7843">QNFVSSEVMKAGYTGEKMTLDKLTVYGMLVTPKSVTVNGKGAQFQYNSPVKTLTVSIPLVDLLKPFSVKWM</sequence>
<dbReference type="EnsemblMetazoa" id="G891.4">
    <property type="protein sequence ID" value="G891.4:cds"/>
    <property type="gene ID" value="G891"/>
</dbReference>
<protein>
    <submittedName>
        <fullName evidence="1">Uncharacterized protein</fullName>
    </submittedName>
</protein>
<proteinExistence type="predicted"/>
<accession>A0A8W8NZP5</accession>
<evidence type="ECO:0000313" key="1">
    <source>
        <dbReference type="EnsemblMetazoa" id="G891.4:cds"/>
    </source>
</evidence>
<name>A0A8W8NZP5_MAGGI</name>
<dbReference type="Gene3D" id="2.60.40.1180">
    <property type="entry name" value="Golgi alpha-mannosidase II"/>
    <property type="match status" value="1"/>
</dbReference>
<organism evidence="1 2">
    <name type="scientific">Magallana gigas</name>
    <name type="common">Pacific oyster</name>
    <name type="synonym">Crassostrea gigas</name>
    <dbReference type="NCBI Taxonomy" id="29159"/>
    <lineage>
        <taxon>Eukaryota</taxon>
        <taxon>Metazoa</taxon>
        <taxon>Spiralia</taxon>
        <taxon>Lophotrochozoa</taxon>
        <taxon>Mollusca</taxon>
        <taxon>Bivalvia</taxon>
        <taxon>Autobranchia</taxon>
        <taxon>Pteriomorphia</taxon>
        <taxon>Ostreida</taxon>
        <taxon>Ostreoidea</taxon>
        <taxon>Ostreidae</taxon>
        <taxon>Magallana</taxon>
    </lineage>
</organism>
<evidence type="ECO:0000313" key="2">
    <source>
        <dbReference type="Proteomes" id="UP000005408"/>
    </source>
</evidence>
<reference evidence="1" key="1">
    <citation type="submission" date="2022-08" db="UniProtKB">
        <authorList>
            <consortium name="EnsemblMetazoa"/>
        </authorList>
    </citation>
    <scope>IDENTIFICATION</scope>
    <source>
        <strain evidence="1">05x7-T-G4-1.051#20</strain>
    </source>
</reference>
<keyword evidence="2" id="KW-1185">Reference proteome</keyword>
<dbReference type="Proteomes" id="UP000005408">
    <property type="component" value="Unassembled WGS sequence"/>
</dbReference>
<dbReference type="InterPro" id="IPR013780">
    <property type="entry name" value="Glyco_hydro_b"/>
</dbReference>
<dbReference type="AlphaFoldDB" id="A0A8W8NZP5"/>